<dbReference type="SUPFAM" id="SSF56601">
    <property type="entry name" value="beta-lactamase/transpeptidase-like"/>
    <property type="match status" value="1"/>
</dbReference>
<evidence type="ECO:0000256" key="1">
    <source>
        <dbReference type="SAM" id="MobiDB-lite"/>
    </source>
</evidence>
<dbReference type="GO" id="GO:0016787">
    <property type="term" value="F:hydrolase activity"/>
    <property type="evidence" value="ECO:0007669"/>
    <property type="project" value="UniProtKB-KW"/>
</dbReference>
<keyword evidence="3" id="KW-0378">Hydrolase</keyword>
<dbReference type="InterPro" id="IPR000871">
    <property type="entry name" value="Beta-lactam_class-A"/>
</dbReference>
<dbReference type="Proteomes" id="UP001585053">
    <property type="component" value="Unassembled WGS sequence"/>
</dbReference>
<dbReference type="Pfam" id="PF13354">
    <property type="entry name" value="Beta-lactamase2"/>
    <property type="match status" value="1"/>
</dbReference>
<protein>
    <submittedName>
        <fullName evidence="3">Serine hydrolase</fullName>
    </submittedName>
</protein>
<feature type="region of interest" description="Disordered" evidence="1">
    <location>
        <begin position="28"/>
        <end position="59"/>
    </location>
</feature>
<comment type="caution">
    <text evidence="3">The sequence shown here is derived from an EMBL/GenBank/DDBJ whole genome shotgun (WGS) entry which is preliminary data.</text>
</comment>
<dbReference type="EMBL" id="JAYMRS010000002">
    <property type="protein sequence ID" value="MFB8767910.1"/>
    <property type="molecule type" value="Genomic_DNA"/>
</dbReference>
<gene>
    <name evidence="3" type="ORF">VSQ78_09365</name>
</gene>
<dbReference type="RefSeq" id="WP_376737136.1">
    <property type="nucleotide sequence ID" value="NZ_JAYMRS010000002.1"/>
</dbReference>
<sequence>MSVLLTLGIALTLPGSVVTGTVATSFAARPPDRGAAMPSSPAGSLAPATTPPSSGPALSIDERRDLDRRITELGREVEFGIAVQDLRTGIAYGHDAERALPTASVAKLTILTMLYMCVEEEGGGLTSDELSRAERMIRHSDNEVTDGLYTRMGYIEGFERYAAELGFTATEPHPSGSWGSTMSTPADQLRLLRVLYSGEGPITDDSRSHVLDLMETVAPEQAWGVSVVAGPEDTVGLKNGWTPRPSDGDRWALGTVGYVVGPDREYLVAVLSRGHPDYASGVETVEDLITEVIETIEGGGERGRTSAGDTFAR</sequence>
<dbReference type="InterPro" id="IPR045155">
    <property type="entry name" value="Beta-lactam_cat"/>
</dbReference>
<feature type="compositionally biased region" description="Low complexity" evidence="1">
    <location>
        <begin position="35"/>
        <end position="48"/>
    </location>
</feature>
<evidence type="ECO:0000313" key="3">
    <source>
        <dbReference type="EMBL" id="MFB8767910.1"/>
    </source>
</evidence>
<proteinExistence type="predicted"/>
<dbReference type="PANTHER" id="PTHR35333:SF3">
    <property type="entry name" value="BETA-LACTAMASE-TYPE TRANSPEPTIDASE FOLD CONTAINING PROTEIN"/>
    <property type="match status" value="1"/>
</dbReference>
<evidence type="ECO:0000313" key="4">
    <source>
        <dbReference type="Proteomes" id="UP001585053"/>
    </source>
</evidence>
<organism evidence="3 4">
    <name type="scientific">Nocardiopsis alba</name>
    <dbReference type="NCBI Taxonomy" id="53437"/>
    <lineage>
        <taxon>Bacteria</taxon>
        <taxon>Bacillati</taxon>
        <taxon>Actinomycetota</taxon>
        <taxon>Actinomycetes</taxon>
        <taxon>Streptosporangiales</taxon>
        <taxon>Nocardiopsidaceae</taxon>
        <taxon>Nocardiopsis</taxon>
    </lineage>
</organism>
<dbReference type="InterPro" id="IPR012338">
    <property type="entry name" value="Beta-lactam/transpept-like"/>
</dbReference>
<dbReference type="Gene3D" id="3.40.710.10">
    <property type="entry name" value="DD-peptidase/beta-lactamase superfamily"/>
    <property type="match status" value="1"/>
</dbReference>
<accession>A0ABV5DTL7</accession>
<keyword evidence="4" id="KW-1185">Reference proteome</keyword>
<name>A0ABV5DTL7_9ACTN</name>
<dbReference type="PANTHER" id="PTHR35333">
    <property type="entry name" value="BETA-LACTAMASE"/>
    <property type="match status" value="1"/>
</dbReference>
<evidence type="ECO:0000259" key="2">
    <source>
        <dbReference type="Pfam" id="PF13354"/>
    </source>
</evidence>
<reference evidence="3 4" key="1">
    <citation type="submission" date="2024-01" db="EMBL/GenBank/DDBJ databases">
        <title>Genome mining of biosynthetic gene clusters to explore secondary metabolites of Streptomyces sp.</title>
        <authorList>
            <person name="Baig A."/>
            <person name="Ajitkumar Shintre N."/>
            <person name="Kumar H."/>
            <person name="Anbarasu A."/>
            <person name="Ramaiah S."/>
        </authorList>
    </citation>
    <scope>NUCLEOTIDE SEQUENCE [LARGE SCALE GENOMIC DNA]</scope>
    <source>
        <strain evidence="3 4">A01</strain>
    </source>
</reference>
<feature type="domain" description="Beta-lactamase class A catalytic" evidence="2">
    <location>
        <begin position="133"/>
        <end position="271"/>
    </location>
</feature>